<dbReference type="NCBIfam" id="NF007148">
    <property type="entry name" value="PRK09585.3-2"/>
    <property type="match status" value="1"/>
</dbReference>
<keyword evidence="3" id="KW-1185">Reference proteome</keyword>
<evidence type="ECO:0000256" key="1">
    <source>
        <dbReference type="HAMAP-Rule" id="MF_01270"/>
    </source>
</evidence>
<proteinExistence type="inferred from homology"/>
<keyword evidence="1" id="KW-0547">Nucleotide-binding</keyword>
<dbReference type="Gene3D" id="3.30.420.40">
    <property type="match status" value="2"/>
</dbReference>
<comment type="function">
    <text evidence="1">Catalyzes the specific phosphorylation of 1,6-anhydro-N-acetylmuramic acid (anhMurNAc) with the simultaneous cleavage of the 1,6-anhydro ring, generating MurNAc-6-P. Is required for the utilization of anhMurNAc either imported from the medium or derived from its own cell wall murein, and thus plays a role in cell wall recycling.</text>
</comment>
<dbReference type="EC" id="2.7.1.170" evidence="1"/>
<dbReference type="RefSeq" id="WP_202088159.1">
    <property type="nucleotide sequence ID" value="NZ_JAERTZ010000030.1"/>
</dbReference>
<gene>
    <name evidence="1" type="primary">anmK</name>
    <name evidence="2" type="ORF">JKV55_17275</name>
</gene>
<dbReference type="InterPro" id="IPR005338">
    <property type="entry name" value="Anhydro_N_Ac-Mur_kinase"/>
</dbReference>
<dbReference type="InterPro" id="IPR043129">
    <property type="entry name" value="ATPase_NBD"/>
</dbReference>
<comment type="pathway">
    <text evidence="1">Cell wall biogenesis; peptidoglycan recycling.</text>
</comment>
<dbReference type="NCBIfam" id="NF007139">
    <property type="entry name" value="PRK09585.1-3"/>
    <property type="match status" value="1"/>
</dbReference>
<keyword evidence="1 2" id="KW-0808">Transferase</keyword>
<evidence type="ECO:0000313" key="2">
    <source>
        <dbReference type="EMBL" id="MBL1379060.1"/>
    </source>
</evidence>
<dbReference type="Pfam" id="PF03702">
    <property type="entry name" value="AnmK"/>
    <property type="match status" value="1"/>
</dbReference>
<dbReference type="PANTHER" id="PTHR30605:SF0">
    <property type="entry name" value="ANHYDRO-N-ACETYLMURAMIC ACID KINASE"/>
    <property type="match status" value="1"/>
</dbReference>
<dbReference type="EMBL" id="JAERTZ010000030">
    <property type="protein sequence ID" value="MBL1379060.1"/>
    <property type="molecule type" value="Genomic_DNA"/>
</dbReference>
<protein>
    <recommendedName>
        <fullName evidence="1">Anhydro-N-acetylmuramic acid kinase</fullName>
        <ecNumber evidence="1">2.7.1.170</ecNumber>
    </recommendedName>
    <alternativeName>
        <fullName evidence="1">AnhMurNAc kinase</fullName>
    </alternativeName>
</protein>
<dbReference type="SUPFAM" id="SSF53067">
    <property type="entry name" value="Actin-like ATPase domain"/>
    <property type="match status" value="1"/>
</dbReference>
<organism evidence="2 3">
    <name type="scientific">Zobellella iuensis</name>
    <dbReference type="NCBI Taxonomy" id="2803811"/>
    <lineage>
        <taxon>Bacteria</taxon>
        <taxon>Pseudomonadati</taxon>
        <taxon>Pseudomonadota</taxon>
        <taxon>Gammaproteobacteria</taxon>
        <taxon>Aeromonadales</taxon>
        <taxon>Aeromonadaceae</taxon>
        <taxon>Zobellella</taxon>
    </lineage>
</organism>
<dbReference type="Proteomes" id="UP000638570">
    <property type="component" value="Unassembled WGS sequence"/>
</dbReference>
<dbReference type="HAMAP" id="MF_01270">
    <property type="entry name" value="AnhMurNAc_kinase"/>
    <property type="match status" value="1"/>
</dbReference>
<sequence>MMERYIGIMSGTSLDGIDAVLVETDGERVRLLERTTAPFEPGLRGRLLALAGGGAVTALEWGRLDAELGRAYADVVLQLLAASGRQAADISAIGCHGQTVWHQPGGPLPFSLQLGDGNRLAAETGITTINDFRRKDMALGGQGAPLVPAFHRQVLGGTDRARLVVNIGGIANITVLAPEAPVLGYDVGPGNMLLDLWCRRHTGAPFDRDAALARRGRVLPALLSRLMAEPWLALPAPKSTGRELFNEHWLDRQLTGDEAVADVQATLAEFTATAIAREAQQWPAGELLVCGGGGHNPLLLERLAALLPGWRVDTTNAAGVDMDAMEAMAFAWLAHQTLHGLAGNLPAVTGARRPAILGAIHPPG</sequence>
<keyword evidence="1 2" id="KW-0418">Kinase</keyword>
<comment type="caution">
    <text evidence="2">The sequence shown here is derived from an EMBL/GenBank/DDBJ whole genome shotgun (WGS) entry which is preliminary data.</text>
</comment>
<evidence type="ECO:0000313" key="3">
    <source>
        <dbReference type="Proteomes" id="UP000638570"/>
    </source>
</evidence>
<reference evidence="3" key="1">
    <citation type="submission" date="2021-01" db="EMBL/GenBank/DDBJ databases">
        <title>Genome public.</title>
        <authorList>
            <person name="Liu C."/>
            <person name="Sun Q."/>
        </authorList>
    </citation>
    <scope>NUCLEOTIDE SEQUENCE [LARGE SCALE GENOMIC DNA]</scope>
    <source>
        <strain evidence="3">CGMCC 1.18722</strain>
    </source>
</reference>
<comment type="similarity">
    <text evidence="1">Belongs to the anhydro-N-acetylmuramic acid kinase family.</text>
</comment>
<keyword evidence="1" id="KW-0067">ATP-binding</keyword>
<dbReference type="PANTHER" id="PTHR30605">
    <property type="entry name" value="ANHYDRO-N-ACETYLMURAMIC ACID KINASE"/>
    <property type="match status" value="1"/>
</dbReference>
<name>A0ABS1QW22_9GAMM</name>
<keyword evidence="1" id="KW-0119">Carbohydrate metabolism</keyword>
<accession>A0ABS1QW22</accession>
<comment type="pathway">
    <text evidence="1">Amino-sugar metabolism; 1,6-anhydro-N-acetylmuramate degradation.</text>
</comment>
<comment type="catalytic activity">
    <reaction evidence="1">
        <text>1,6-anhydro-N-acetyl-beta-muramate + ATP + H2O = N-acetyl-D-muramate 6-phosphate + ADP + H(+)</text>
        <dbReference type="Rhea" id="RHEA:24952"/>
        <dbReference type="ChEBI" id="CHEBI:15377"/>
        <dbReference type="ChEBI" id="CHEBI:15378"/>
        <dbReference type="ChEBI" id="CHEBI:30616"/>
        <dbReference type="ChEBI" id="CHEBI:58690"/>
        <dbReference type="ChEBI" id="CHEBI:58722"/>
        <dbReference type="ChEBI" id="CHEBI:456216"/>
        <dbReference type="EC" id="2.7.1.170"/>
    </reaction>
</comment>
<feature type="binding site" evidence="1">
    <location>
        <begin position="11"/>
        <end position="18"/>
    </location>
    <ligand>
        <name>ATP</name>
        <dbReference type="ChEBI" id="CHEBI:30616"/>
    </ligand>
</feature>
<dbReference type="GO" id="GO:0016301">
    <property type="term" value="F:kinase activity"/>
    <property type="evidence" value="ECO:0007669"/>
    <property type="project" value="UniProtKB-KW"/>
</dbReference>
<dbReference type="CDD" id="cd24050">
    <property type="entry name" value="ASKHA_NBD_ANMK"/>
    <property type="match status" value="1"/>
</dbReference>